<proteinExistence type="inferred from homology"/>
<keyword evidence="4" id="KW-1003">Cell membrane</keyword>
<reference evidence="17" key="1">
    <citation type="submission" date="2024-01" db="EMBL/GenBank/DDBJ databases">
        <title>GRCr8: a new rat reference genome assembly contstructed from accurate long reads and long range scaffolding.</title>
        <authorList>
            <person name="Doris P.A."/>
            <person name="Kalbfleisch T."/>
            <person name="Li K."/>
            <person name="Howe K."/>
            <person name="Wood J."/>
        </authorList>
    </citation>
    <scope>NUCLEOTIDE SEQUENCE [LARGE SCALE GENOMIC DNA]</scope>
    <source>
        <strain evidence="17">Brown Norway</strain>
    </source>
</reference>
<dbReference type="Proteomes" id="UP000002494">
    <property type="component" value="Chromosome 19"/>
</dbReference>
<dbReference type="GO" id="GO:0005886">
    <property type="term" value="C:plasma membrane"/>
    <property type="evidence" value="ECO:0000266"/>
    <property type="project" value="RGD"/>
</dbReference>
<keyword evidence="9" id="KW-0067">ATP-binding</keyword>
<dbReference type="FunFam" id="3.30.200.20:FF:000437">
    <property type="entry name" value="Mixed lineage kinase domain-like pseudokinase"/>
    <property type="match status" value="1"/>
</dbReference>
<evidence type="ECO:0000256" key="11">
    <source>
        <dbReference type="ARBA" id="ARBA00023136"/>
    </source>
</evidence>
<keyword evidence="12" id="KW-0539">Nucleus</keyword>
<evidence type="ECO:0000256" key="13">
    <source>
        <dbReference type="ARBA" id="ARBA00038349"/>
    </source>
</evidence>
<dbReference type="FunFam" id="1.20.930.20:FF:000005">
    <property type="entry name" value="Mixed lineage kinase domain-like pseudokinase"/>
    <property type="match status" value="1"/>
</dbReference>
<dbReference type="Reactome" id="R-RNO-3295583">
    <property type="pathway name" value="TRP channels"/>
</dbReference>
<evidence type="ECO:0000256" key="5">
    <source>
        <dbReference type="ARBA" id="ARBA00022490"/>
    </source>
</evidence>
<evidence type="ECO:0000256" key="6">
    <source>
        <dbReference type="ARBA" id="ARBA00022553"/>
    </source>
</evidence>
<evidence type="ECO:0000256" key="1">
    <source>
        <dbReference type="ARBA" id="ARBA00004123"/>
    </source>
</evidence>
<dbReference type="SUPFAM" id="SSF56112">
    <property type="entry name" value="Protein kinase-like (PK-like)"/>
    <property type="match status" value="1"/>
</dbReference>
<evidence type="ECO:0000313" key="19">
    <source>
        <dbReference type="RGD" id="1592221"/>
    </source>
</evidence>
<dbReference type="GO" id="GO:0042802">
    <property type="term" value="F:identical protein binding"/>
    <property type="evidence" value="ECO:0000266"/>
    <property type="project" value="RGD"/>
</dbReference>
<dbReference type="Reactome" id="R-RNO-5675482">
    <property type="pathway name" value="Regulation of necroptotic cell death"/>
</dbReference>
<keyword evidence="8" id="KW-0547">Nucleotide-binding</keyword>
<dbReference type="GO" id="GO:0007166">
    <property type="term" value="P:cell surface receptor signaling pathway"/>
    <property type="evidence" value="ECO:0007669"/>
    <property type="project" value="InterPro"/>
</dbReference>
<dbReference type="AGR" id="RGD:1592221"/>
<comment type="subcellular location">
    <subcellularLocation>
        <location evidence="2">Cell membrane</location>
    </subcellularLocation>
    <subcellularLocation>
        <location evidence="3">Cytoplasm</location>
    </subcellularLocation>
    <subcellularLocation>
        <location evidence="1">Nucleus</location>
    </subcellularLocation>
</comment>
<dbReference type="GO" id="GO:0019901">
    <property type="term" value="F:protein kinase binding"/>
    <property type="evidence" value="ECO:0000266"/>
    <property type="project" value="RGD"/>
</dbReference>
<evidence type="ECO:0000256" key="4">
    <source>
        <dbReference type="ARBA" id="ARBA00022475"/>
    </source>
</evidence>
<evidence type="ECO:0000256" key="7">
    <source>
        <dbReference type="ARBA" id="ARBA00022590"/>
    </source>
</evidence>
<dbReference type="InterPro" id="IPR051681">
    <property type="entry name" value="Ser/Thr_Kinases-Pseudokinases"/>
</dbReference>
<dbReference type="GO" id="GO:0097527">
    <property type="term" value="P:necroptotic signaling pathway"/>
    <property type="evidence" value="ECO:0000266"/>
    <property type="project" value="RGD"/>
</dbReference>
<evidence type="ECO:0000256" key="3">
    <source>
        <dbReference type="ARBA" id="ARBA00004496"/>
    </source>
</evidence>
<dbReference type="AlphaFoldDB" id="A0A8I5ZV82"/>
<sequence length="464" mass="53309">MDKLGQIIKLGQLIYDQCEKMKYCKRQCRRLRNRVHGLLQPLQRLQAQEKKSLPSDITAALGRFEDVLKEARQQIEKFSQKSNIWKFATVGSDKILFHEVNEKLRDIWEELLLLLQVDQWKSDSEVSQPASWQQEDQQDAEEDGNENMKVILVKLQISMEEIKEALKQCSLKPMQEVPQDFQVKEIPKEDLGYPWTKLKTNKLSTIYRGEYYKSPVTIKVFNNPKAESVGIVRLTFNEEIKTMKKFDSPNILRIFGICIDQTVKPPEFSIVMEYCELGTLRELLDRDKDLTMSVRSLLVLRAARGLYRLHHSGTLHGNISSSSFLVAGGYQVKLAGFELSKTQTSISRATKSTKAERFSSTAYVSPERLQDPFCKYDTKAEIYSFGIVLWEIATGKIPFEGCDSEKIYELVAENKKQEPVGQDCPELLQEIINECRAHEPSNRPSADGILERLPAIEDSMDKKL</sequence>
<dbReference type="Gene3D" id="1.10.510.10">
    <property type="entry name" value="Transferase(Phosphotransferase) domain 1"/>
    <property type="match status" value="1"/>
</dbReference>
<dbReference type="FunCoup" id="A0A8I5ZV82">
    <property type="interactions" value="63"/>
</dbReference>
<dbReference type="GO" id="GO:0051607">
    <property type="term" value="P:defense response to virus"/>
    <property type="evidence" value="ECO:0000266"/>
    <property type="project" value="RGD"/>
</dbReference>
<dbReference type="GO" id="GO:0005829">
    <property type="term" value="C:cytosol"/>
    <property type="evidence" value="ECO:0000266"/>
    <property type="project" value="RGD"/>
</dbReference>
<organism evidence="17 18">
    <name type="scientific">Rattus norvegicus</name>
    <name type="common">Rat</name>
    <dbReference type="NCBI Taxonomy" id="10116"/>
    <lineage>
        <taxon>Eukaryota</taxon>
        <taxon>Metazoa</taxon>
        <taxon>Chordata</taxon>
        <taxon>Craniata</taxon>
        <taxon>Vertebrata</taxon>
        <taxon>Euteleostomi</taxon>
        <taxon>Mammalia</taxon>
        <taxon>Eutheria</taxon>
        <taxon>Euarchontoglires</taxon>
        <taxon>Glires</taxon>
        <taxon>Rodentia</taxon>
        <taxon>Myomorpha</taxon>
        <taxon>Muroidea</taxon>
        <taxon>Muridae</taxon>
        <taxon>Murinae</taxon>
        <taxon>Rattus</taxon>
    </lineage>
</organism>
<dbReference type="RefSeq" id="XP_008770792.1">
    <property type="nucleotide sequence ID" value="XM_008772570.4"/>
</dbReference>
<feature type="domain" description="Protein kinase" evidence="16">
    <location>
        <begin position="192"/>
        <end position="456"/>
    </location>
</feature>
<dbReference type="KEGG" id="rno:690743"/>
<dbReference type="Pfam" id="PF22215">
    <property type="entry name" value="MLKL_N"/>
    <property type="match status" value="1"/>
</dbReference>
<keyword evidence="18" id="KW-1185">Reference proteome</keyword>
<dbReference type="GO" id="GO:0005634">
    <property type="term" value="C:nucleus"/>
    <property type="evidence" value="ECO:0000266"/>
    <property type="project" value="RGD"/>
</dbReference>
<evidence type="ECO:0000256" key="2">
    <source>
        <dbReference type="ARBA" id="ARBA00004236"/>
    </source>
</evidence>
<dbReference type="PROSITE" id="PS50011">
    <property type="entry name" value="PROTEIN_KINASE_DOM"/>
    <property type="match status" value="1"/>
</dbReference>
<dbReference type="RefSeq" id="XP_063134363.1">
    <property type="nucleotide sequence ID" value="XM_063278293.1"/>
</dbReference>
<keyword evidence="11" id="KW-0472">Membrane</keyword>
<evidence type="ECO:0000256" key="15">
    <source>
        <dbReference type="ARBA" id="ARBA00070226"/>
    </source>
</evidence>
<protein>
    <recommendedName>
        <fullName evidence="15">Mixed lineage kinase domain-like protein</fullName>
    </recommendedName>
</protein>
<dbReference type="PANTHER" id="PTHR44329">
    <property type="entry name" value="SERINE/THREONINE-PROTEIN KINASE TNNI3K-RELATED"/>
    <property type="match status" value="1"/>
</dbReference>
<dbReference type="Gene3D" id="3.30.200.20">
    <property type="entry name" value="Phosphorylase Kinase, domain 1"/>
    <property type="match status" value="1"/>
</dbReference>
<dbReference type="RefSeq" id="XP_063134364.1">
    <property type="nucleotide sequence ID" value="XM_063278294.1"/>
</dbReference>
<name>A0A8I5ZV82_RAT</name>
<dbReference type="InterPro" id="IPR001245">
    <property type="entry name" value="Ser-Thr/Tyr_kinase_cat_dom"/>
</dbReference>
<dbReference type="InterPro" id="IPR000719">
    <property type="entry name" value="Prot_kinase_dom"/>
</dbReference>
<dbReference type="GO" id="GO:0005737">
    <property type="term" value="C:cytoplasm"/>
    <property type="evidence" value="ECO:0000266"/>
    <property type="project" value="RGD"/>
</dbReference>
<evidence type="ECO:0000256" key="8">
    <source>
        <dbReference type="ARBA" id="ARBA00022741"/>
    </source>
</evidence>
<dbReference type="OMA" id="ESKVDWM"/>
<dbReference type="InterPro" id="IPR059179">
    <property type="entry name" value="MLKL-like_MCAfunc"/>
</dbReference>
<gene>
    <name evidence="17 19" type="primary">Mlkl</name>
</gene>
<dbReference type="CTD" id="197259"/>
<dbReference type="GO" id="GO:0097528">
    <property type="term" value="P:execution phase of necroptosis"/>
    <property type="evidence" value="ECO:0000266"/>
    <property type="project" value="RGD"/>
</dbReference>
<keyword evidence="6" id="KW-0597">Phosphoprotein</keyword>
<evidence type="ECO:0000313" key="18">
    <source>
        <dbReference type="Proteomes" id="UP000002494"/>
    </source>
</evidence>
<dbReference type="GO" id="GO:0044877">
    <property type="term" value="F:protein-containing complex binding"/>
    <property type="evidence" value="ECO:0000266"/>
    <property type="project" value="RGD"/>
</dbReference>
<reference evidence="17" key="3">
    <citation type="submission" date="2025-09" db="UniProtKB">
        <authorList>
            <consortium name="Ensembl"/>
        </authorList>
    </citation>
    <scope>IDENTIFICATION</scope>
    <source>
        <strain evidence="17">Brown Norway</strain>
    </source>
</reference>
<keyword evidence="7" id="KW-1210">Necrosis</keyword>
<comment type="similarity">
    <text evidence="13">Belongs to the protein kinase superfamily.</text>
</comment>
<dbReference type="Reactome" id="R-RNO-5213460">
    <property type="pathway name" value="RIPK1-mediated regulated necrosis"/>
</dbReference>
<comment type="subunit">
    <text evidence="14">Homooligomer. Homotrimer; forms homotrimers on necroptosis induction. Upon TNF-induced necrosis, forms in complex with PGAM5, RIPK1 and RIPK3. Within this complex, may play a role in the proper targeting of RIPK1-RIPK3 to its downstream effector PGAM5. Interacts with RIPK3; the interaction is direct and promotes its phosphorylation and subsequent activation.</text>
</comment>
<dbReference type="PANTHER" id="PTHR44329:SF298">
    <property type="entry name" value="MIXED LINEAGE KINASE DOMAIN-LIKE PROTEIN"/>
    <property type="match status" value="1"/>
</dbReference>
<dbReference type="RefSeq" id="XP_008770793.1">
    <property type="nucleotide sequence ID" value="XM_008772571.4"/>
</dbReference>
<reference evidence="17" key="2">
    <citation type="submission" date="2025-08" db="UniProtKB">
        <authorList>
            <consortium name="Ensembl"/>
        </authorList>
    </citation>
    <scope>IDENTIFICATION</scope>
    <source>
        <strain evidence="17">Brown Norway</strain>
    </source>
</reference>
<dbReference type="FunFam" id="1.10.510.10:FF:000663">
    <property type="entry name" value="Mixed lineage kinase domain-like pseudokinase"/>
    <property type="match status" value="1"/>
</dbReference>
<dbReference type="GO" id="GO:0070207">
    <property type="term" value="P:protein homotrimerization"/>
    <property type="evidence" value="ECO:0000266"/>
    <property type="project" value="RGD"/>
</dbReference>
<dbReference type="CDD" id="cd21037">
    <property type="entry name" value="MLKL_NTD"/>
    <property type="match status" value="1"/>
</dbReference>
<evidence type="ECO:0000256" key="9">
    <source>
        <dbReference type="ARBA" id="ARBA00022840"/>
    </source>
</evidence>
<dbReference type="InterPro" id="IPR054000">
    <property type="entry name" value="MLKL_N"/>
</dbReference>
<evidence type="ECO:0000256" key="12">
    <source>
        <dbReference type="ARBA" id="ARBA00023242"/>
    </source>
</evidence>
<keyword evidence="5" id="KW-0963">Cytoplasm</keyword>
<dbReference type="InterPro" id="IPR036537">
    <property type="entry name" value="Adaptor_Cbl_N_dom_sf"/>
</dbReference>
<dbReference type="InterPro" id="IPR011009">
    <property type="entry name" value="Kinase-like_dom_sf"/>
</dbReference>
<evidence type="ECO:0000256" key="10">
    <source>
        <dbReference type="ARBA" id="ARBA00023054"/>
    </source>
</evidence>
<dbReference type="GO" id="GO:0070266">
    <property type="term" value="P:necroptotic process"/>
    <property type="evidence" value="ECO:0000266"/>
    <property type="project" value="RGD"/>
</dbReference>
<dbReference type="Pfam" id="PF07714">
    <property type="entry name" value="PK_Tyr_Ser-Thr"/>
    <property type="match status" value="1"/>
</dbReference>
<dbReference type="GeneID" id="690743"/>
<dbReference type="GeneTree" id="ENSGT00390000016453"/>
<dbReference type="RGD" id="1592221">
    <property type="gene designation" value="Mlkl"/>
</dbReference>
<dbReference type="Ensembl" id="ENSRNOT00000095360.2">
    <property type="protein sequence ID" value="ENSRNOP00000081539.1"/>
    <property type="gene ID" value="ENSRNOG00000042353.6"/>
</dbReference>
<dbReference type="Gene3D" id="1.20.930.20">
    <property type="entry name" value="Adaptor protein Cbl, N-terminal domain"/>
    <property type="match status" value="1"/>
</dbReference>
<evidence type="ECO:0000256" key="14">
    <source>
        <dbReference type="ARBA" id="ARBA00062691"/>
    </source>
</evidence>
<keyword evidence="10" id="KW-0175">Coiled coil</keyword>
<dbReference type="SMR" id="A0A8I5ZV82"/>
<dbReference type="GO" id="GO:0005524">
    <property type="term" value="F:ATP binding"/>
    <property type="evidence" value="ECO:0000266"/>
    <property type="project" value="RGD"/>
</dbReference>
<evidence type="ECO:0000313" key="17">
    <source>
        <dbReference type="Ensembl" id="ENSRNOP00000081539.1"/>
    </source>
</evidence>
<accession>A0A8I5ZV82</accession>
<evidence type="ECO:0000259" key="16">
    <source>
        <dbReference type="PROSITE" id="PS50011"/>
    </source>
</evidence>
<dbReference type="GO" id="GO:0030054">
    <property type="term" value="C:cell junction"/>
    <property type="evidence" value="ECO:0000266"/>
    <property type="project" value="RGD"/>
</dbReference>
<dbReference type="RefSeq" id="NP_001388006.1">
    <property type="nucleotide sequence ID" value="NM_001401077.1"/>
</dbReference>